<dbReference type="AlphaFoldDB" id="A0AAE0GCE5"/>
<evidence type="ECO:0000313" key="2">
    <source>
        <dbReference type="Proteomes" id="UP001190700"/>
    </source>
</evidence>
<dbReference type="Proteomes" id="UP001190700">
    <property type="component" value="Unassembled WGS sequence"/>
</dbReference>
<sequence length="244" mass="27272">MGRVSLRALWDFKESTEAIGGEVPVAGNEQSRQVVPVPEEFVLATRGVGVNDKDHSNFEKVWVVYNYFENDDWSVNSATDIPEQKWHSVSGTVAFVWPRYYMIKAGPGKFHEVTAAILRRFMKGAQEALTLLQDVLGFLGLLVAWDKCEEPVCDVIFLGGCMCTDGLGEGEGKMSASLPVEKCKKPAKQGNPPGTVQFDVRFIVEWVPSKVDRKFYGPTRWPAVVFRVPLCAVNLKLKANHMYN</sequence>
<accession>A0AAE0GCE5</accession>
<protein>
    <submittedName>
        <fullName evidence="1">Uncharacterized protein</fullName>
    </submittedName>
</protein>
<comment type="caution">
    <text evidence="1">The sequence shown here is derived from an EMBL/GenBank/DDBJ whole genome shotgun (WGS) entry which is preliminary data.</text>
</comment>
<reference evidence="1 2" key="1">
    <citation type="journal article" date="2015" name="Genome Biol. Evol.">
        <title>Comparative Genomics of a Bacterivorous Green Alga Reveals Evolutionary Causalities and Consequences of Phago-Mixotrophic Mode of Nutrition.</title>
        <authorList>
            <person name="Burns J.A."/>
            <person name="Paasch A."/>
            <person name="Narechania A."/>
            <person name="Kim E."/>
        </authorList>
    </citation>
    <scope>NUCLEOTIDE SEQUENCE [LARGE SCALE GENOMIC DNA]</scope>
    <source>
        <strain evidence="1 2">PLY_AMNH</strain>
    </source>
</reference>
<evidence type="ECO:0000313" key="1">
    <source>
        <dbReference type="EMBL" id="KAK3275579.1"/>
    </source>
</evidence>
<dbReference type="EMBL" id="LGRX02007140">
    <property type="protein sequence ID" value="KAK3275579.1"/>
    <property type="molecule type" value="Genomic_DNA"/>
</dbReference>
<proteinExistence type="predicted"/>
<gene>
    <name evidence="1" type="ORF">CYMTET_16299</name>
</gene>
<organism evidence="1 2">
    <name type="scientific">Cymbomonas tetramitiformis</name>
    <dbReference type="NCBI Taxonomy" id="36881"/>
    <lineage>
        <taxon>Eukaryota</taxon>
        <taxon>Viridiplantae</taxon>
        <taxon>Chlorophyta</taxon>
        <taxon>Pyramimonadophyceae</taxon>
        <taxon>Pyramimonadales</taxon>
        <taxon>Pyramimonadaceae</taxon>
        <taxon>Cymbomonas</taxon>
    </lineage>
</organism>
<keyword evidence="2" id="KW-1185">Reference proteome</keyword>
<name>A0AAE0GCE5_9CHLO</name>